<dbReference type="Pfam" id="PF00089">
    <property type="entry name" value="Trypsin"/>
    <property type="match status" value="1"/>
</dbReference>
<protein>
    <submittedName>
        <fullName evidence="4">Venom serine protease 34</fullName>
    </submittedName>
</protein>
<dbReference type="PROSITE" id="PS50240">
    <property type="entry name" value="TRYPSIN_DOM"/>
    <property type="match status" value="1"/>
</dbReference>
<evidence type="ECO:0000313" key="4">
    <source>
        <dbReference type="EMBL" id="KPJ19184.1"/>
    </source>
</evidence>
<dbReference type="GO" id="GO:0004252">
    <property type="term" value="F:serine-type endopeptidase activity"/>
    <property type="evidence" value="ECO:0007669"/>
    <property type="project" value="InterPro"/>
</dbReference>
<keyword evidence="5" id="KW-1185">Reference proteome</keyword>
<dbReference type="SUPFAM" id="SSF50494">
    <property type="entry name" value="Trypsin-like serine proteases"/>
    <property type="match status" value="1"/>
</dbReference>
<comment type="similarity">
    <text evidence="2">Belongs to the peptidase S1 family. CLIP subfamily.</text>
</comment>
<feature type="domain" description="Peptidase S1" evidence="3">
    <location>
        <begin position="35"/>
        <end position="410"/>
    </location>
</feature>
<evidence type="ECO:0000256" key="2">
    <source>
        <dbReference type="ARBA" id="ARBA00024195"/>
    </source>
</evidence>
<dbReference type="InterPro" id="IPR001254">
    <property type="entry name" value="Trypsin_dom"/>
</dbReference>
<keyword evidence="4" id="KW-0378">Hydrolase</keyword>
<keyword evidence="1" id="KW-1015">Disulfide bond</keyword>
<dbReference type="GO" id="GO:0006508">
    <property type="term" value="P:proteolysis"/>
    <property type="evidence" value="ECO:0007669"/>
    <property type="project" value="UniProtKB-KW"/>
</dbReference>
<gene>
    <name evidence="4" type="ORF">RR48_05494</name>
</gene>
<reference evidence="4 5" key="1">
    <citation type="journal article" date="2015" name="Nat. Commun.">
        <title>Outbred genome sequencing and CRISPR/Cas9 gene editing in butterflies.</title>
        <authorList>
            <person name="Li X."/>
            <person name="Fan D."/>
            <person name="Zhang W."/>
            <person name="Liu G."/>
            <person name="Zhang L."/>
            <person name="Zhao L."/>
            <person name="Fang X."/>
            <person name="Chen L."/>
            <person name="Dong Y."/>
            <person name="Chen Y."/>
            <person name="Ding Y."/>
            <person name="Zhao R."/>
            <person name="Feng M."/>
            <person name="Zhu Y."/>
            <person name="Feng Y."/>
            <person name="Jiang X."/>
            <person name="Zhu D."/>
            <person name="Xiang H."/>
            <person name="Feng X."/>
            <person name="Li S."/>
            <person name="Wang J."/>
            <person name="Zhang G."/>
            <person name="Kronforst M.R."/>
            <person name="Wang W."/>
        </authorList>
    </citation>
    <scope>NUCLEOTIDE SEQUENCE [LARGE SCALE GENOMIC DNA]</scope>
    <source>
        <strain evidence="4">Ya'a_city_454_Pm</strain>
        <tissue evidence="4">Whole body</tissue>
    </source>
</reference>
<dbReference type="InterPro" id="IPR043504">
    <property type="entry name" value="Peptidase_S1_PA_chymotrypsin"/>
</dbReference>
<proteinExistence type="inferred from homology"/>
<accession>A0A0N1IJE7</accession>
<dbReference type="EMBL" id="KQ459941">
    <property type="protein sequence ID" value="KPJ19184.1"/>
    <property type="molecule type" value="Genomic_DNA"/>
</dbReference>
<dbReference type="Proteomes" id="UP000053240">
    <property type="component" value="Unassembled WGS sequence"/>
</dbReference>
<keyword evidence="4" id="KW-0645">Protease</keyword>
<dbReference type="PANTHER" id="PTHR24256">
    <property type="entry name" value="TRYPTASE-RELATED"/>
    <property type="match status" value="1"/>
</dbReference>
<dbReference type="InterPro" id="IPR051487">
    <property type="entry name" value="Ser/Thr_Proteases_Immune/Dev"/>
</dbReference>
<evidence type="ECO:0000256" key="1">
    <source>
        <dbReference type="ARBA" id="ARBA00023157"/>
    </source>
</evidence>
<name>A0A0N1IJE7_PAPMA</name>
<dbReference type="AlphaFoldDB" id="A0A0N1IJE7"/>
<sequence>MKFVDFLLSFIVLNEIETITGLKITAEVLNKTRRILRGTEAGDSKPFMVYLRPARDLENSVVDRNWLCGGVIIHENYVLTSAACIENIGHFYVVSGTHRWIPPGIQDDCITNGAMKAVWKCVPANYEYDGDQFENIRWMINDIAVVKVEDRFNFHRRVVGCDYVPKKIQFNNKSIDLEAPGTIGTLAGWGSQSNFGDPIQALERQTINSPVLMETNTMLMSKSHCKRRWPEQYHYIIEKSMICAKDSISGGELAGLCNDKIKCKELIDSQEDYGIRRSEKHIGESEIHNAAHSDSTGHRRAKISTGGFCEDKIKCKELIDSQEDYGIRRSEKHIGESEIHNAAHSDSTGHRRAKISTGGFCENDHGGPLVVGHGNSATVVGVIAACLTTNITRKCHGPFLYTSVLKGHLSKNDHGGPLVVGHGNSATVVGVIAACLTTNITRKCHGPFLYTSVYNNRLMIMCAVDKEISPACRSYVFRATNTKMVETTFSWIGHPDGWQTCKRPSEFAKIEK</sequence>
<dbReference type="SMART" id="SM00020">
    <property type="entry name" value="Tryp_SPc"/>
    <property type="match status" value="1"/>
</dbReference>
<evidence type="ECO:0000313" key="5">
    <source>
        <dbReference type="Proteomes" id="UP000053240"/>
    </source>
</evidence>
<organism evidence="4 5">
    <name type="scientific">Papilio machaon</name>
    <name type="common">Old World swallowtail butterfly</name>
    <dbReference type="NCBI Taxonomy" id="76193"/>
    <lineage>
        <taxon>Eukaryota</taxon>
        <taxon>Metazoa</taxon>
        <taxon>Ecdysozoa</taxon>
        <taxon>Arthropoda</taxon>
        <taxon>Hexapoda</taxon>
        <taxon>Insecta</taxon>
        <taxon>Pterygota</taxon>
        <taxon>Neoptera</taxon>
        <taxon>Endopterygota</taxon>
        <taxon>Lepidoptera</taxon>
        <taxon>Glossata</taxon>
        <taxon>Ditrysia</taxon>
        <taxon>Papilionoidea</taxon>
        <taxon>Papilionidae</taxon>
        <taxon>Papilioninae</taxon>
        <taxon>Papilio</taxon>
    </lineage>
</organism>
<evidence type="ECO:0000259" key="3">
    <source>
        <dbReference type="PROSITE" id="PS50240"/>
    </source>
</evidence>
<dbReference type="InterPro" id="IPR009003">
    <property type="entry name" value="Peptidase_S1_PA"/>
</dbReference>
<dbReference type="InParanoid" id="A0A0N1IJE7"/>
<dbReference type="Gene3D" id="2.40.10.10">
    <property type="entry name" value="Trypsin-like serine proteases"/>
    <property type="match status" value="2"/>
</dbReference>